<dbReference type="InterPro" id="IPR036906">
    <property type="entry name" value="ATPase_V1_fsu_sf"/>
</dbReference>
<dbReference type="EMBL" id="CACRTU010000026">
    <property type="protein sequence ID" value="VYU56419.1"/>
    <property type="molecule type" value="Genomic_DNA"/>
</dbReference>
<comment type="function">
    <text evidence="4">Produces ATP from ADP in the presence of a proton gradient across the membrane.</text>
</comment>
<evidence type="ECO:0000256" key="3">
    <source>
        <dbReference type="ARBA" id="ARBA00023065"/>
    </source>
</evidence>
<evidence type="ECO:0000256" key="1">
    <source>
        <dbReference type="ARBA" id="ARBA00010148"/>
    </source>
</evidence>
<dbReference type="GO" id="GO:0046933">
    <property type="term" value="F:proton-transporting ATP synthase activity, rotational mechanism"/>
    <property type="evidence" value="ECO:0007669"/>
    <property type="project" value="UniProtKB-UniRule"/>
</dbReference>
<dbReference type="NCBIfam" id="NF002384">
    <property type="entry name" value="PRK01395.1"/>
    <property type="match status" value="1"/>
</dbReference>
<dbReference type="AlphaFoldDB" id="A0A6N3FXX4"/>
<gene>
    <name evidence="5" type="primary">ntpG</name>
    <name evidence="4" type="synonym">atpF</name>
    <name evidence="5" type="ORF">CBLFYP62_02775</name>
</gene>
<name>A0A6N3FXX4_CLOBU</name>
<dbReference type="GO" id="GO:0005524">
    <property type="term" value="F:ATP binding"/>
    <property type="evidence" value="ECO:0007669"/>
    <property type="project" value="UniProtKB-UniRule"/>
</dbReference>
<keyword evidence="4" id="KW-0066">ATP synthesis</keyword>
<evidence type="ECO:0000256" key="4">
    <source>
        <dbReference type="HAMAP-Rule" id="MF_00312"/>
    </source>
</evidence>
<keyword evidence="2 4" id="KW-0813">Transport</keyword>
<proteinExistence type="inferred from homology"/>
<protein>
    <recommendedName>
        <fullName evidence="4">V-type ATP synthase subunit F</fullName>
    </recommendedName>
    <alternativeName>
        <fullName evidence="4">V-ATPase subunit F</fullName>
    </alternativeName>
</protein>
<dbReference type="SUPFAM" id="SSF159468">
    <property type="entry name" value="AtpF-like"/>
    <property type="match status" value="1"/>
</dbReference>
<keyword evidence="4" id="KW-0375">Hydrogen ion transport</keyword>
<dbReference type="GO" id="GO:0046961">
    <property type="term" value="F:proton-transporting ATPase activity, rotational mechanism"/>
    <property type="evidence" value="ECO:0007669"/>
    <property type="project" value="InterPro"/>
</dbReference>
<keyword evidence="3 4" id="KW-0406">Ion transport</keyword>
<reference evidence="5" key="1">
    <citation type="submission" date="2019-11" db="EMBL/GenBank/DDBJ databases">
        <authorList>
            <person name="Feng L."/>
        </authorList>
    </citation>
    <scope>NUCLEOTIDE SEQUENCE</scope>
    <source>
        <strain evidence="5">CButyricumLFYP62</strain>
    </source>
</reference>
<organism evidence="5">
    <name type="scientific">Clostridium butyricum</name>
    <dbReference type="NCBI Taxonomy" id="1492"/>
    <lineage>
        <taxon>Bacteria</taxon>
        <taxon>Bacillati</taxon>
        <taxon>Bacillota</taxon>
        <taxon>Clostridia</taxon>
        <taxon>Eubacteriales</taxon>
        <taxon>Clostridiaceae</taxon>
        <taxon>Clostridium</taxon>
    </lineage>
</organism>
<dbReference type="HAMAP" id="MF_00312">
    <property type="entry name" value="ATP_synth_F_arch"/>
    <property type="match status" value="1"/>
</dbReference>
<dbReference type="GO" id="GO:0042777">
    <property type="term" value="P:proton motive force-driven plasma membrane ATP synthesis"/>
    <property type="evidence" value="ECO:0007669"/>
    <property type="project" value="UniProtKB-UniRule"/>
</dbReference>
<evidence type="ECO:0000313" key="5">
    <source>
        <dbReference type="EMBL" id="VYU56419.1"/>
    </source>
</evidence>
<accession>A0A6N3FXX4</accession>
<evidence type="ECO:0000256" key="2">
    <source>
        <dbReference type="ARBA" id="ARBA00022448"/>
    </source>
</evidence>
<dbReference type="Pfam" id="PF01990">
    <property type="entry name" value="ATP-synt_F"/>
    <property type="match status" value="1"/>
</dbReference>
<dbReference type="InterPro" id="IPR022944">
    <property type="entry name" value="ATPase_V1-cplx_fsu_bac/arc"/>
</dbReference>
<dbReference type="Gene3D" id="3.40.50.10580">
    <property type="entry name" value="ATPase, V1 complex, subunit F"/>
    <property type="match status" value="1"/>
</dbReference>
<comment type="similarity">
    <text evidence="1 4">Belongs to the V-ATPase F subunit family.</text>
</comment>
<dbReference type="InterPro" id="IPR008218">
    <property type="entry name" value="ATPase_V1-cplx_f_g_su"/>
</dbReference>
<sequence length="106" mass="11729">MIFMFKKIGVVGDKDSVLAFKALGIDVFPVVEHDEAKKTIDTLARNDYAVIFVTEQVAQHIEETIERYNKAVLPAIILIPGNQGSLNIGMQRISDNVEKAVGMNIL</sequence>